<feature type="binding site" evidence="11">
    <location>
        <position position="158"/>
    </location>
    <ligand>
        <name>Fe cation</name>
        <dbReference type="ChEBI" id="CHEBI:24875"/>
    </ligand>
</feature>
<comment type="pathway">
    <text evidence="2">Amino-acid degradation; L-phenylalanine degradation; acetoacetate and fumarate from L-phenylalanine: step 1/6.</text>
</comment>
<evidence type="ECO:0000259" key="12">
    <source>
        <dbReference type="PROSITE" id="PS51410"/>
    </source>
</evidence>
<dbReference type="Gene3D" id="1.10.800.10">
    <property type="entry name" value="Aromatic amino acid hydroxylase"/>
    <property type="match status" value="1"/>
</dbReference>
<dbReference type="NCBIfam" id="NF008877">
    <property type="entry name" value="PRK11913.1-2"/>
    <property type="match status" value="1"/>
</dbReference>
<dbReference type="SUPFAM" id="SSF56534">
    <property type="entry name" value="Aromatic aminoacid monoxygenases, catalytic and oligomerization domains"/>
    <property type="match status" value="1"/>
</dbReference>
<evidence type="ECO:0000256" key="6">
    <source>
        <dbReference type="ARBA" id="ARBA00023002"/>
    </source>
</evidence>
<dbReference type="GO" id="GO:0005506">
    <property type="term" value="F:iron ion binding"/>
    <property type="evidence" value="ECO:0007669"/>
    <property type="project" value="InterPro"/>
</dbReference>
<evidence type="ECO:0000256" key="11">
    <source>
        <dbReference type="PIRSR" id="PIRSR601273-2"/>
    </source>
</evidence>
<dbReference type="PANTHER" id="PTHR11473:SF24">
    <property type="entry name" value="PHENYLALANINE-4-HYDROXYLASE"/>
    <property type="match status" value="1"/>
</dbReference>
<dbReference type="RefSeq" id="WP_154172072.1">
    <property type="nucleotide sequence ID" value="NZ_WJXZ01000001.1"/>
</dbReference>
<evidence type="ECO:0000256" key="4">
    <source>
        <dbReference type="ARBA" id="ARBA00011995"/>
    </source>
</evidence>
<dbReference type="GO" id="GO:0004505">
    <property type="term" value="F:phenylalanine 4-monooxygenase activity"/>
    <property type="evidence" value="ECO:0007669"/>
    <property type="project" value="UniProtKB-EC"/>
</dbReference>
<dbReference type="InterPro" id="IPR036951">
    <property type="entry name" value="ArAA_hydroxylase_sf"/>
</dbReference>
<sequence length="251" mass="29084">MDQAYQNYSADDQAVWRLLFERQMKLLPGKASQDYLDGIGKVGFVADHIPDFENELNPRLLRLTNWRVSAVPGLISNRDFFELMQNRNFPATTWLRRREQLDYLQEPDMFHDTFGHVPMLSNQAFCDFLAALSRIALAHVDHPEAIEMISRLYWYTVEFGLIQESGGSGRLRPGRDQLRIYGGGILSSTGETTYSLSSPHPKRIPYDVGTLLQTPYVIDRFQDRYFVIDSFEQLYHSIPEIEEKLEELLVT</sequence>
<reference evidence="13 14" key="1">
    <citation type="journal article" date="2018" name="Antonie Van Leeuwenhoek">
        <title>Larkinella terrae sp. nov., isolated from soil on Jeju Island, South Korea.</title>
        <authorList>
            <person name="Ten L.N."/>
            <person name="Jeon J."/>
            <person name="Park S.J."/>
            <person name="Park S."/>
            <person name="Lee S.Y."/>
            <person name="Kim M.K."/>
            <person name="Jung H.Y."/>
        </authorList>
    </citation>
    <scope>NUCLEOTIDE SEQUENCE [LARGE SCALE GENOMIC DNA]</scope>
    <source>
        <strain evidence="13 14">KCTC 52001</strain>
    </source>
</reference>
<dbReference type="AlphaFoldDB" id="A0A7K0EE90"/>
<dbReference type="EMBL" id="WJXZ01000001">
    <property type="protein sequence ID" value="MRS59776.1"/>
    <property type="molecule type" value="Genomic_DNA"/>
</dbReference>
<evidence type="ECO:0000256" key="5">
    <source>
        <dbReference type="ARBA" id="ARBA00022723"/>
    </source>
</evidence>
<feature type="binding site" evidence="11">
    <location>
        <position position="111"/>
    </location>
    <ligand>
        <name>Fe cation</name>
        <dbReference type="ChEBI" id="CHEBI:24875"/>
    </ligand>
</feature>
<dbReference type="NCBIfam" id="TIGR01267">
    <property type="entry name" value="Phe4hydrox_mono"/>
    <property type="match status" value="1"/>
</dbReference>
<keyword evidence="9" id="KW-0585">Phenylalanine catabolism</keyword>
<organism evidence="13 14">
    <name type="scientific">Larkinella terrae</name>
    <dbReference type="NCBI Taxonomy" id="2025311"/>
    <lineage>
        <taxon>Bacteria</taxon>
        <taxon>Pseudomonadati</taxon>
        <taxon>Bacteroidota</taxon>
        <taxon>Cytophagia</taxon>
        <taxon>Cytophagales</taxon>
        <taxon>Spirosomataceae</taxon>
        <taxon>Larkinella</taxon>
    </lineage>
</organism>
<feature type="domain" description="Biopterin-dependent aromatic amino acid hydroxylase family profile" evidence="12">
    <location>
        <begin position="1"/>
        <end position="251"/>
    </location>
</feature>
<dbReference type="PRINTS" id="PR00372">
    <property type="entry name" value="FYWHYDRXLASE"/>
</dbReference>
<dbReference type="InterPro" id="IPR036329">
    <property type="entry name" value="Aro-AA_hydroxylase_C_sf"/>
</dbReference>
<evidence type="ECO:0000256" key="10">
    <source>
        <dbReference type="ARBA" id="ARBA00029922"/>
    </source>
</evidence>
<evidence type="ECO:0000256" key="9">
    <source>
        <dbReference type="ARBA" id="ARBA00023232"/>
    </source>
</evidence>
<evidence type="ECO:0000256" key="7">
    <source>
        <dbReference type="ARBA" id="ARBA00023004"/>
    </source>
</evidence>
<dbReference type="PROSITE" id="PS51410">
    <property type="entry name" value="BH4_AAA_HYDROXYL_2"/>
    <property type="match status" value="1"/>
</dbReference>
<dbReference type="EC" id="1.14.16.1" evidence="4"/>
<evidence type="ECO:0000256" key="8">
    <source>
        <dbReference type="ARBA" id="ARBA00023033"/>
    </source>
</evidence>
<dbReference type="InterPro" id="IPR001273">
    <property type="entry name" value="ArAA_hydroxylase"/>
</dbReference>
<dbReference type="Pfam" id="PF00351">
    <property type="entry name" value="Biopterin_H"/>
    <property type="match status" value="1"/>
</dbReference>
<dbReference type="GO" id="GO:0006559">
    <property type="term" value="P:L-phenylalanine catabolic process"/>
    <property type="evidence" value="ECO:0007669"/>
    <property type="project" value="UniProtKB-KW"/>
</dbReference>
<keyword evidence="5 11" id="KW-0479">Metal-binding</keyword>
<evidence type="ECO:0000256" key="3">
    <source>
        <dbReference type="ARBA" id="ARBA00009712"/>
    </source>
</evidence>
<dbReference type="Proteomes" id="UP000441754">
    <property type="component" value="Unassembled WGS sequence"/>
</dbReference>
<accession>A0A7K0EE90</accession>
<comment type="cofactor">
    <cofactor evidence="1 11">
        <name>Fe(2+)</name>
        <dbReference type="ChEBI" id="CHEBI:29033"/>
    </cofactor>
</comment>
<comment type="caution">
    <text evidence="13">The sequence shown here is derived from an EMBL/GenBank/DDBJ whole genome shotgun (WGS) entry which is preliminary data.</text>
</comment>
<gene>
    <name evidence="13" type="primary">phhA</name>
    <name evidence="13" type="ORF">GJJ30_00615</name>
</gene>
<dbReference type="InterPro" id="IPR005960">
    <property type="entry name" value="Phe-4-hydroxylase_mono"/>
</dbReference>
<keyword evidence="14" id="KW-1185">Reference proteome</keyword>
<keyword evidence="8 13" id="KW-0503">Monooxygenase</keyword>
<protein>
    <recommendedName>
        <fullName evidence="4">phenylalanine 4-monooxygenase</fullName>
        <ecNumber evidence="4">1.14.16.1</ecNumber>
    </recommendedName>
    <alternativeName>
        <fullName evidence="10">Phe-4-monooxygenase</fullName>
    </alternativeName>
</protein>
<evidence type="ECO:0000256" key="2">
    <source>
        <dbReference type="ARBA" id="ARBA00005088"/>
    </source>
</evidence>
<evidence type="ECO:0000256" key="1">
    <source>
        <dbReference type="ARBA" id="ARBA00001954"/>
    </source>
</evidence>
<keyword evidence="7 11" id="KW-0408">Iron</keyword>
<dbReference type="PANTHER" id="PTHR11473">
    <property type="entry name" value="AROMATIC AMINO ACID HYDROXYLASE"/>
    <property type="match status" value="1"/>
</dbReference>
<dbReference type="OrthoDB" id="9780502at2"/>
<feature type="binding site" evidence="11">
    <location>
        <position position="116"/>
    </location>
    <ligand>
        <name>Fe cation</name>
        <dbReference type="ChEBI" id="CHEBI:24875"/>
    </ligand>
</feature>
<evidence type="ECO:0000313" key="14">
    <source>
        <dbReference type="Proteomes" id="UP000441754"/>
    </source>
</evidence>
<name>A0A7K0EE90_9BACT</name>
<proteinExistence type="inferred from homology"/>
<keyword evidence="6 13" id="KW-0560">Oxidoreductase</keyword>
<evidence type="ECO:0000313" key="13">
    <source>
        <dbReference type="EMBL" id="MRS59776.1"/>
    </source>
</evidence>
<dbReference type="InterPro" id="IPR019774">
    <property type="entry name" value="Aromatic-AA_hydroxylase_C"/>
</dbReference>
<comment type="similarity">
    <text evidence="3">Belongs to the biopterin-dependent aromatic amino acid hydroxylase family.</text>
</comment>